<gene>
    <name evidence="1" type="ORF">B1B_05297</name>
</gene>
<sequence length="228" mass="25879">MRTILVRLEVSPEQRDALLRTMEAMNRACDAVGEVAFREKCRRRTPLHHRTYSMVRARFGLSAQMAVRAIGKVGGAHVRDPSRQPTFRLRGAVPYDPRILSWKGEGRERVSLLALDGRHEFRVRWSEYGRQAVARGKLRGEADLVYRDSAFYLSLVVESRDPRPYEPVGALGVDLGVVNLAVDSDGTTYKADGVDRVRTRTDRFRAHLQRVGTRSAKRHLKALGRREG</sequence>
<name>T1CLY5_9ZZZZ</name>
<proteinExistence type="predicted"/>
<dbReference type="AlphaFoldDB" id="T1CLY5"/>
<reference evidence="1" key="1">
    <citation type="submission" date="2013-08" db="EMBL/GenBank/DDBJ databases">
        <authorList>
            <person name="Mendez C."/>
            <person name="Richter M."/>
            <person name="Ferrer M."/>
            <person name="Sanchez J."/>
        </authorList>
    </citation>
    <scope>NUCLEOTIDE SEQUENCE</scope>
</reference>
<dbReference type="EMBL" id="AUZY01003349">
    <property type="protein sequence ID" value="EQD69865.1"/>
    <property type="molecule type" value="Genomic_DNA"/>
</dbReference>
<organism evidence="1">
    <name type="scientific">mine drainage metagenome</name>
    <dbReference type="NCBI Taxonomy" id="410659"/>
    <lineage>
        <taxon>unclassified sequences</taxon>
        <taxon>metagenomes</taxon>
        <taxon>ecological metagenomes</taxon>
    </lineage>
</organism>
<protein>
    <submittedName>
        <fullName evidence="1">IS605 OrfB family transposase</fullName>
    </submittedName>
</protein>
<comment type="caution">
    <text evidence="1">The sequence shown here is derived from an EMBL/GenBank/DDBJ whole genome shotgun (WGS) entry which is preliminary data.</text>
</comment>
<reference evidence="1" key="2">
    <citation type="journal article" date="2014" name="ISME J.">
        <title>Microbial stratification in low pH oxic and suboxic macroscopic growths along an acid mine drainage.</title>
        <authorList>
            <person name="Mendez-Garcia C."/>
            <person name="Mesa V."/>
            <person name="Sprenger R.R."/>
            <person name="Richter M."/>
            <person name="Diez M.S."/>
            <person name="Solano J."/>
            <person name="Bargiela R."/>
            <person name="Golyshina O.V."/>
            <person name="Manteca A."/>
            <person name="Ramos J.L."/>
            <person name="Gallego J.R."/>
            <person name="Llorente I."/>
            <person name="Martins Dos Santos V.A."/>
            <person name="Jensen O.N."/>
            <person name="Pelaez A.I."/>
            <person name="Sanchez J."/>
            <person name="Ferrer M."/>
        </authorList>
    </citation>
    <scope>NUCLEOTIDE SEQUENCE</scope>
</reference>
<evidence type="ECO:0000313" key="1">
    <source>
        <dbReference type="EMBL" id="EQD69865.1"/>
    </source>
</evidence>
<accession>T1CLY5</accession>
<feature type="non-terminal residue" evidence="1">
    <location>
        <position position="228"/>
    </location>
</feature>